<dbReference type="AlphaFoldDB" id="A0A2P8DAW2"/>
<keyword evidence="2" id="KW-0808">Transferase</keyword>
<accession>A0A2P8DAW2</accession>
<dbReference type="Proteomes" id="UP000240572">
    <property type="component" value="Unassembled WGS sequence"/>
</dbReference>
<dbReference type="Gene3D" id="3.40.50.300">
    <property type="entry name" value="P-loop containing nucleotide triphosphate hydrolases"/>
    <property type="match status" value="1"/>
</dbReference>
<dbReference type="InterPro" id="IPR023214">
    <property type="entry name" value="HAD_sf"/>
</dbReference>
<keyword evidence="2" id="KW-0418">Kinase</keyword>
<feature type="domain" description="Polynucleotide kinase PNKP phosphatase" evidence="1">
    <location>
        <begin position="149"/>
        <end position="284"/>
    </location>
</feature>
<dbReference type="InterPro" id="IPR056782">
    <property type="entry name" value="HAD_PNKP"/>
</dbReference>
<dbReference type="Gene3D" id="3.40.50.1000">
    <property type="entry name" value="HAD superfamily/HAD-like"/>
    <property type="match status" value="1"/>
</dbReference>
<dbReference type="GO" id="GO:0003690">
    <property type="term" value="F:double-stranded DNA binding"/>
    <property type="evidence" value="ECO:0007669"/>
    <property type="project" value="TreeGrafter"/>
</dbReference>
<sequence>MRGLPGSGKSTWAKQLVTENPNSYKRINRDELRQMFDNGYVSNGNEKFIKQVRDMLILKALSDGKHVIVDDTNLSEKSLVRIRQLVQEFNKEHKDEVLVEVQMMETSISECIERDEARAKPVGENVIRRMHRQFLDAAMMYNEQDASLPKAILCDLDGTLALLNGRDPYNASGCDADLLNTPVANVLRNYKQFGYQVILVSGREDTYKEPTLRFLEQHAIVYDQLLMRAAGDGRKDAIIKRELFDREIAGKYYIEFILDDRNQVVQMWRDDLKLPCFQVYYGDF</sequence>
<dbReference type="GO" id="GO:0046404">
    <property type="term" value="F:ATP-dependent polydeoxyribonucleotide 5'-hydroxyl-kinase activity"/>
    <property type="evidence" value="ECO:0007669"/>
    <property type="project" value="TreeGrafter"/>
</dbReference>
<dbReference type="SUPFAM" id="SSF52540">
    <property type="entry name" value="P-loop containing nucleoside triphosphate hydrolases"/>
    <property type="match status" value="1"/>
</dbReference>
<gene>
    <name evidence="2" type="ORF">B0I18_101486</name>
</gene>
<dbReference type="PANTHER" id="PTHR12083">
    <property type="entry name" value="BIFUNCTIONAL POLYNUCLEOTIDE PHOSPHATASE/KINASE"/>
    <property type="match status" value="1"/>
</dbReference>
<dbReference type="EMBL" id="PYGD01000001">
    <property type="protein sequence ID" value="PSK94331.1"/>
    <property type="molecule type" value="Genomic_DNA"/>
</dbReference>
<evidence type="ECO:0000313" key="3">
    <source>
        <dbReference type="Proteomes" id="UP000240572"/>
    </source>
</evidence>
<name>A0A2P8DAW2_9BACT</name>
<keyword evidence="3" id="KW-1185">Reference proteome</keyword>
<protein>
    <submittedName>
        <fullName evidence="2">Putative kinase</fullName>
    </submittedName>
</protein>
<dbReference type="InterPro" id="IPR027417">
    <property type="entry name" value="P-loop_NTPase"/>
</dbReference>
<dbReference type="GO" id="GO:0046403">
    <property type="term" value="F:polynucleotide 3'-phosphatase activity"/>
    <property type="evidence" value="ECO:0007669"/>
    <property type="project" value="TreeGrafter"/>
</dbReference>
<evidence type="ECO:0000313" key="2">
    <source>
        <dbReference type="EMBL" id="PSK94331.1"/>
    </source>
</evidence>
<dbReference type="PANTHER" id="PTHR12083:SF9">
    <property type="entry name" value="BIFUNCTIONAL POLYNUCLEOTIDE PHOSPHATASE_KINASE"/>
    <property type="match status" value="1"/>
</dbReference>
<dbReference type="SUPFAM" id="SSF56784">
    <property type="entry name" value="HAD-like"/>
    <property type="match status" value="1"/>
</dbReference>
<evidence type="ECO:0000259" key="1">
    <source>
        <dbReference type="Pfam" id="PF25109"/>
    </source>
</evidence>
<dbReference type="GO" id="GO:0006281">
    <property type="term" value="P:DNA repair"/>
    <property type="evidence" value="ECO:0007669"/>
    <property type="project" value="TreeGrafter"/>
</dbReference>
<proteinExistence type="predicted"/>
<dbReference type="Pfam" id="PF25109">
    <property type="entry name" value="HAD_PNKP"/>
    <property type="match status" value="1"/>
</dbReference>
<comment type="caution">
    <text evidence="2">The sequence shown here is derived from an EMBL/GenBank/DDBJ whole genome shotgun (WGS) entry which is preliminary data.</text>
</comment>
<dbReference type="Pfam" id="PF13671">
    <property type="entry name" value="AAA_33"/>
    <property type="match status" value="1"/>
</dbReference>
<organism evidence="2 3">
    <name type="scientific">Taibaiella chishuiensis</name>
    <dbReference type="NCBI Taxonomy" id="1434707"/>
    <lineage>
        <taxon>Bacteria</taxon>
        <taxon>Pseudomonadati</taxon>
        <taxon>Bacteroidota</taxon>
        <taxon>Chitinophagia</taxon>
        <taxon>Chitinophagales</taxon>
        <taxon>Chitinophagaceae</taxon>
        <taxon>Taibaiella</taxon>
    </lineage>
</organism>
<dbReference type="InterPro" id="IPR036412">
    <property type="entry name" value="HAD-like_sf"/>
</dbReference>
<reference evidence="2 3" key="1">
    <citation type="submission" date="2018-03" db="EMBL/GenBank/DDBJ databases">
        <title>Genomic Encyclopedia of Type Strains, Phase III (KMG-III): the genomes of soil and plant-associated and newly described type strains.</title>
        <authorList>
            <person name="Whitman W."/>
        </authorList>
    </citation>
    <scope>NUCLEOTIDE SEQUENCE [LARGE SCALE GENOMIC DNA]</scope>
    <source>
        <strain evidence="2 3">CGMCC 1.12700</strain>
    </source>
</reference>